<dbReference type="InterPro" id="IPR029045">
    <property type="entry name" value="ClpP/crotonase-like_dom_sf"/>
</dbReference>
<evidence type="ECO:0000256" key="1">
    <source>
        <dbReference type="ARBA" id="ARBA00005254"/>
    </source>
</evidence>
<comment type="similarity">
    <text evidence="1">Belongs to the enoyl-CoA hydratase/isomerase family.</text>
</comment>
<protein>
    <submittedName>
        <fullName evidence="2">Enoyl-CoA hydratase</fullName>
    </submittedName>
</protein>
<organism evidence="2 3">
    <name type="scientific">Paraburkholderia podalyriae</name>
    <dbReference type="NCBI Taxonomy" id="1938811"/>
    <lineage>
        <taxon>Bacteria</taxon>
        <taxon>Pseudomonadati</taxon>
        <taxon>Pseudomonadota</taxon>
        <taxon>Betaproteobacteria</taxon>
        <taxon>Burkholderiales</taxon>
        <taxon>Burkholderiaceae</taxon>
        <taxon>Paraburkholderia</taxon>
    </lineage>
</organism>
<dbReference type="Proteomes" id="UP000736373">
    <property type="component" value="Unassembled WGS sequence"/>
</dbReference>
<keyword evidence="3" id="KW-1185">Reference proteome</keyword>
<accession>A0ABR7Q1V9</accession>
<reference evidence="2 3" key="1">
    <citation type="submission" date="2019-09" db="EMBL/GenBank/DDBJ databases">
        <title>Paraburkholderia podalyriae sp. nov., A South African Podalyria-associated rhizobium.</title>
        <authorList>
            <person name="Mavima L."/>
            <person name="Beukes C.W."/>
            <person name="Palmer M."/>
            <person name="De Meyer S.E."/>
            <person name="James E.K."/>
            <person name="Maluk M."/>
            <person name="Avontuur J.R."/>
            <person name="Chan W.Y."/>
            <person name="Venter S.N."/>
            <person name="Steenkamp E.T."/>
        </authorList>
    </citation>
    <scope>NUCLEOTIDE SEQUENCE [LARGE SCALE GENOMIC DNA]</scope>
    <source>
        <strain evidence="2 3">WC7.3b</strain>
    </source>
</reference>
<dbReference type="Gene3D" id="1.10.12.10">
    <property type="entry name" value="Lyase 2-enoyl-coa Hydratase, Chain A, domain 2"/>
    <property type="match status" value="1"/>
</dbReference>
<name>A0ABR7Q1V9_9BURK</name>
<dbReference type="PANTHER" id="PTHR43802">
    <property type="entry name" value="ENOYL-COA HYDRATASE"/>
    <property type="match status" value="1"/>
</dbReference>
<dbReference type="InterPro" id="IPR001753">
    <property type="entry name" value="Enoyl-CoA_hydra/iso"/>
</dbReference>
<dbReference type="CDD" id="cd06558">
    <property type="entry name" value="crotonase-like"/>
    <property type="match status" value="1"/>
</dbReference>
<proteinExistence type="inferred from homology"/>
<dbReference type="Pfam" id="PF00378">
    <property type="entry name" value="ECH_1"/>
    <property type="match status" value="1"/>
</dbReference>
<dbReference type="EMBL" id="VZQQ01000096">
    <property type="protein sequence ID" value="MBC8752359.1"/>
    <property type="molecule type" value="Genomic_DNA"/>
</dbReference>
<sequence length="259" mass="28202">MSEPEVIRKLDGHVLILTLNRPERLNAWTYDLGDLYFDLLDKADADPEVRAILVTGAGRGFCSGMDAEVLAQSASGAKRMPSKGRRMTHAMSIRKPIVGAINGACAGFGLIQALHFDVRFAARSAVFTCAFTRRGLNAEYGSSWLLPRLIGHGRAMDLILSGRKFDAAEAERIGLVNRICDDGELMSAALAYAQELATWCSPIAMADAKLQVNSDWDVSLNDAEDRAKALGHQPGHRQDFAEGVKSFVEKRAPNFIPLG</sequence>
<gene>
    <name evidence="2" type="ORF">F6X42_39860</name>
</gene>
<comment type="caution">
    <text evidence="2">The sequence shown here is derived from an EMBL/GenBank/DDBJ whole genome shotgun (WGS) entry which is preliminary data.</text>
</comment>
<dbReference type="SUPFAM" id="SSF52096">
    <property type="entry name" value="ClpP/crotonase"/>
    <property type="match status" value="1"/>
</dbReference>
<dbReference type="Gene3D" id="3.90.226.10">
    <property type="entry name" value="2-enoyl-CoA Hydratase, Chain A, domain 1"/>
    <property type="match status" value="1"/>
</dbReference>
<evidence type="ECO:0000313" key="3">
    <source>
        <dbReference type="Proteomes" id="UP000736373"/>
    </source>
</evidence>
<dbReference type="InterPro" id="IPR014748">
    <property type="entry name" value="Enoyl-CoA_hydra_C"/>
</dbReference>
<evidence type="ECO:0000313" key="2">
    <source>
        <dbReference type="EMBL" id="MBC8752359.1"/>
    </source>
</evidence>
<dbReference type="PANTHER" id="PTHR43802:SF1">
    <property type="entry name" value="IP11341P-RELATED"/>
    <property type="match status" value="1"/>
</dbReference>